<evidence type="ECO:0000313" key="3">
    <source>
        <dbReference type="Proteomes" id="UP000307000"/>
    </source>
</evidence>
<dbReference type="RefSeq" id="WP_175419290.1">
    <property type="nucleotide sequence ID" value="NZ_CP034412.1"/>
</dbReference>
<feature type="transmembrane region" description="Helical" evidence="1">
    <location>
        <begin position="355"/>
        <end position="377"/>
    </location>
</feature>
<protein>
    <submittedName>
        <fullName evidence="2">Uncharacterized protein</fullName>
    </submittedName>
</protein>
<feature type="transmembrane region" description="Helical" evidence="1">
    <location>
        <begin position="500"/>
        <end position="517"/>
    </location>
</feature>
<evidence type="ECO:0000256" key="1">
    <source>
        <dbReference type="SAM" id="Phobius"/>
    </source>
</evidence>
<accession>A0A5B7WS93</accession>
<sequence length="522" mass="53842">MRYPQPAANAPGLDPRAVLRQARRARSRAEKFDAFSDTYMWILLVGFALAYAFGFLRAWLGALLGEFAAPVPLPSAVLPLGPVLLVGVLVIPALVARLLLHLGPAAVSAAQAVWWLSLPIDLRGLHAAALRRARWIGALGSVAAGVLWFALCCAVLPAPTLVLAAAALGAAVLAGVLVANLAVIAQARGATNRLRRAGTMLLWSVVLASLAGWGLAVAGILPDVEGWMRDWAWQGLSFLVLVLVLLVLVLLTHGPAGRAVRGIPPRVLRAAGQRQQVVSAALGVMNPGAAFVQAPAIRGPRPRRQKRGARLPVLQQVLLTRVWRRGLAVPPLGMGLALAAVLLLVRSAANPMTLAVGLLPLLVLLMLAAASAVEPLLASAALRRMLAADRTQVVRAAAWLILPAALLATCLAVGVAAWLFVLPSWTAALAGVLLASGGVFAGAVQRAGRGHQDFSGQLLAAGTSTEGFAAVGYSLSGVLPVLAGAAPLLAVLLGTTDLPWVLWAVGALACGGVLAALRGKAA</sequence>
<evidence type="ECO:0000313" key="2">
    <source>
        <dbReference type="EMBL" id="QCY46100.1"/>
    </source>
</evidence>
<dbReference type="EMBL" id="CP034412">
    <property type="protein sequence ID" value="QCY46100.1"/>
    <property type="molecule type" value="Genomic_DNA"/>
</dbReference>
<organism evidence="2 3">
    <name type="scientific">Glutamicibacter creatinolyticus</name>
    <dbReference type="NCBI Taxonomy" id="162496"/>
    <lineage>
        <taxon>Bacteria</taxon>
        <taxon>Bacillati</taxon>
        <taxon>Actinomycetota</taxon>
        <taxon>Actinomycetes</taxon>
        <taxon>Micrococcales</taxon>
        <taxon>Micrococcaceae</taxon>
        <taxon>Glutamicibacter</taxon>
    </lineage>
</organism>
<feature type="transmembrane region" description="Helical" evidence="1">
    <location>
        <begin position="327"/>
        <end position="349"/>
    </location>
</feature>
<proteinExistence type="predicted"/>
<dbReference type="AlphaFoldDB" id="A0A5B7WS93"/>
<dbReference type="KEGG" id="gcr:GcLGCM259_0318"/>
<feature type="transmembrane region" description="Helical" evidence="1">
    <location>
        <begin position="197"/>
        <end position="219"/>
    </location>
</feature>
<feature type="transmembrane region" description="Helical" evidence="1">
    <location>
        <begin position="38"/>
        <end position="60"/>
    </location>
</feature>
<keyword evidence="1" id="KW-0812">Transmembrane</keyword>
<feature type="transmembrane region" description="Helical" evidence="1">
    <location>
        <begin position="427"/>
        <end position="447"/>
    </location>
</feature>
<keyword evidence="3" id="KW-1185">Reference proteome</keyword>
<keyword evidence="1" id="KW-1133">Transmembrane helix</keyword>
<feature type="transmembrane region" description="Helical" evidence="1">
    <location>
        <begin position="80"/>
        <end position="100"/>
    </location>
</feature>
<feature type="transmembrane region" description="Helical" evidence="1">
    <location>
        <begin position="231"/>
        <end position="251"/>
    </location>
</feature>
<keyword evidence="1" id="KW-0472">Membrane</keyword>
<name>A0A5B7WS93_9MICC</name>
<dbReference type="Proteomes" id="UP000307000">
    <property type="component" value="Chromosome"/>
</dbReference>
<feature type="transmembrane region" description="Helical" evidence="1">
    <location>
        <begin position="163"/>
        <end position="185"/>
    </location>
</feature>
<gene>
    <name evidence="2" type="ORF">GcLGCM259_0318</name>
</gene>
<feature type="transmembrane region" description="Helical" evidence="1">
    <location>
        <begin position="398"/>
        <end position="421"/>
    </location>
</feature>
<reference evidence="2 3" key="1">
    <citation type="submission" date="2018-12" db="EMBL/GenBank/DDBJ databases">
        <title>Complete Genome Sequence of Glutamicibacter creatinolyticus strain LGCM259,isolated from an abscess of a 12-year-old mare in Italy.</title>
        <authorList>
            <person name="Santos R.G."/>
            <person name="Silva A.L."/>
            <person name="Seyffert N."/>
            <person name="Castro T.L.P."/>
            <person name="Attili A.R."/>
            <person name="Rifici C."/>
            <person name="Mazzullo G."/>
            <person name="Brenig B."/>
            <person name="Venanzi F."/>
            <person name="Azevedo V."/>
        </authorList>
    </citation>
    <scope>NUCLEOTIDE SEQUENCE [LARGE SCALE GENOMIC DNA]</scope>
    <source>
        <strain evidence="2 3">LGCM 259</strain>
    </source>
</reference>
<feature type="transmembrane region" description="Helical" evidence="1">
    <location>
        <begin position="468"/>
        <end position="494"/>
    </location>
</feature>
<feature type="transmembrane region" description="Helical" evidence="1">
    <location>
        <begin position="135"/>
        <end position="157"/>
    </location>
</feature>